<dbReference type="SUPFAM" id="SSF55424">
    <property type="entry name" value="FAD/NAD-linked reductases, dimerisation (C-terminal) domain"/>
    <property type="match status" value="1"/>
</dbReference>
<reference evidence="7 8" key="1">
    <citation type="submission" date="2019-03" db="EMBL/GenBank/DDBJ databases">
        <title>Sequencing the genomes of 1000 actinobacteria strains.</title>
        <authorList>
            <person name="Klenk H.-P."/>
        </authorList>
    </citation>
    <scope>NUCLEOTIDE SEQUENCE [LARGE SCALE GENOMIC DNA]</scope>
    <source>
        <strain evidence="7 8">DSM 18936</strain>
    </source>
</reference>
<dbReference type="InterPro" id="IPR050446">
    <property type="entry name" value="FAD-oxidoreductase/Apoptosis"/>
</dbReference>
<dbReference type="PANTHER" id="PTHR43557">
    <property type="entry name" value="APOPTOSIS-INDUCING FACTOR 1"/>
    <property type="match status" value="1"/>
</dbReference>
<dbReference type="RefSeq" id="WP_133870583.1">
    <property type="nucleotide sequence ID" value="NZ_SOAU01000001.1"/>
</dbReference>
<dbReference type="InterPro" id="IPR028202">
    <property type="entry name" value="Reductase_C"/>
</dbReference>
<evidence type="ECO:0000256" key="3">
    <source>
        <dbReference type="ARBA" id="ARBA00022827"/>
    </source>
</evidence>
<evidence type="ECO:0000259" key="5">
    <source>
        <dbReference type="Pfam" id="PF07992"/>
    </source>
</evidence>
<proteinExistence type="predicted"/>
<accession>A0A4V3EJH1</accession>
<dbReference type="PRINTS" id="PR00368">
    <property type="entry name" value="FADPNR"/>
</dbReference>
<dbReference type="InterPro" id="IPR016156">
    <property type="entry name" value="FAD/NAD-linked_Rdtase_dimer_sf"/>
</dbReference>
<dbReference type="Pfam" id="PF14759">
    <property type="entry name" value="Reductase_C"/>
    <property type="match status" value="1"/>
</dbReference>
<dbReference type="PANTHER" id="PTHR43557:SF2">
    <property type="entry name" value="RIESKE DOMAIN-CONTAINING PROTEIN-RELATED"/>
    <property type="match status" value="1"/>
</dbReference>
<dbReference type="Gene3D" id="3.50.50.60">
    <property type="entry name" value="FAD/NAD(P)-binding domain"/>
    <property type="match status" value="2"/>
</dbReference>
<feature type="domain" description="FAD/NAD(P)-binding" evidence="5">
    <location>
        <begin position="3"/>
        <end position="296"/>
    </location>
</feature>
<feature type="domain" description="Reductase C-terminal" evidence="6">
    <location>
        <begin position="320"/>
        <end position="392"/>
    </location>
</feature>
<gene>
    <name evidence="7" type="ORF">BDK89_3978</name>
</gene>
<evidence type="ECO:0000259" key="6">
    <source>
        <dbReference type="Pfam" id="PF14759"/>
    </source>
</evidence>
<evidence type="ECO:0000256" key="4">
    <source>
        <dbReference type="ARBA" id="ARBA00023002"/>
    </source>
</evidence>
<dbReference type="GO" id="GO:0005737">
    <property type="term" value="C:cytoplasm"/>
    <property type="evidence" value="ECO:0007669"/>
    <property type="project" value="TreeGrafter"/>
</dbReference>
<keyword evidence="8" id="KW-1185">Reference proteome</keyword>
<name>A0A4V3EJH1_9ACTN</name>
<keyword evidence="4" id="KW-0560">Oxidoreductase</keyword>
<dbReference type="Gene3D" id="3.30.390.30">
    <property type="match status" value="1"/>
</dbReference>
<protein>
    <submittedName>
        <fullName evidence="7">NADPH-dependent 2,4-dienoyl-CoA reductase/sulfur reductase-like enzyme</fullName>
    </submittedName>
</protein>
<dbReference type="AlphaFoldDB" id="A0A4V3EJH1"/>
<evidence type="ECO:0000256" key="1">
    <source>
        <dbReference type="ARBA" id="ARBA00001974"/>
    </source>
</evidence>
<dbReference type="Pfam" id="PF07992">
    <property type="entry name" value="Pyr_redox_2"/>
    <property type="match status" value="1"/>
</dbReference>
<keyword evidence="2" id="KW-0285">Flavoprotein</keyword>
<evidence type="ECO:0000313" key="7">
    <source>
        <dbReference type="EMBL" id="TDT18358.1"/>
    </source>
</evidence>
<dbReference type="GO" id="GO:0016651">
    <property type="term" value="F:oxidoreductase activity, acting on NAD(P)H"/>
    <property type="evidence" value="ECO:0007669"/>
    <property type="project" value="TreeGrafter"/>
</dbReference>
<keyword evidence="3" id="KW-0274">FAD</keyword>
<dbReference type="EMBL" id="SOAU01000001">
    <property type="protein sequence ID" value="TDT18358.1"/>
    <property type="molecule type" value="Genomic_DNA"/>
</dbReference>
<sequence length="401" mass="42493">MEHVVIVGASLAGLRAAETLRGADFDGRITMIGGETHHPYDRPPLSKRLLSGEWEPDRIALRKPDQMDGLDLTWRTGARAVGLDVESRTVLVGDGTHVEFDGLVIATGADPRTLPGQHAHDSAHVLRTLDDSLALRAEIADGGKRVVVIGAGFIGLEVAATARGLGNEVTVLEGAPAPLMRGLGAEMGAAVAAMHDDHGVDVRCGVSVAAIAGRHVELADGTTVDADVLVVGIGVSPAVDWLDGSGLTIHDGVVCGPDLGVGHDGIFAAGDVARWHNPLFDEAMRVEHWTNAAEQGAIVGSNLIAWRDGEPTRAYEPVPFFWSEQYHHRIQFLGRPAGDDEVCAVAGSVDDRKFAALYGSGGRLRGVLGLDMPRLVMPFRKHLEQRISFDDAVDVAAELTS</sequence>
<dbReference type="InterPro" id="IPR036188">
    <property type="entry name" value="FAD/NAD-bd_sf"/>
</dbReference>
<evidence type="ECO:0000313" key="8">
    <source>
        <dbReference type="Proteomes" id="UP000294558"/>
    </source>
</evidence>
<organism evidence="7 8">
    <name type="scientific">Ilumatobacter fluminis</name>
    <dbReference type="NCBI Taxonomy" id="467091"/>
    <lineage>
        <taxon>Bacteria</taxon>
        <taxon>Bacillati</taxon>
        <taxon>Actinomycetota</taxon>
        <taxon>Acidimicrobiia</taxon>
        <taxon>Acidimicrobiales</taxon>
        <taxon>Ilumatobacteraceae</taxon>
        <taxon>Ilumatobacter</taxon>
    </lineage>
</organism>
<dbReference type="Proteomes" id="UP000294558">
    <property type="component" value="Unassembled WGS sequence"/>
</dbReference>
<comment type="cofactor">
    <cofactor evidence="1">
        <name>FAD</name>
        <dbReference type="ChEBI" id="CHEBI:57692"/>
    </cofactor>
</comment>
<dbReference type="PRINTS" id="PR00411">
    <property type="entry name" value="PNDRDTASEI"/>
</dbReference>
<evidence type="ECO:0000256" key="2">
    <source>
        <dbReference type="ARBA" id="ARBA00022630"/>
    </source>
</evidence>
<dbReference type="InterPro" id="IPR023753">
    <property type="entry name" value="FAD/NAD-binding_dom"/>
</dbReference>
<comment type="caution">
    <text evidence="7">The sequence shown here is derived from an EMBL/GenBank/DDBJ whole genome shotgun (WGS) entry which is preliminary data.</text>
</comment>
<dbReference type="SUPFAM" id="SSF51905">
    <property type="entry name" value="FAD/NAD(P)-binding domain"/>
    <property type="match status" value="2"/>
</dbReference>
<dbReference type="OrthoDB" id="3568330at2"/>